<evidence type="ECO:0000313" key="1">
    <source>
        <dbReference type="EMBL" id="OGG52605.1"/>
    </source>
</evidence>
<gene>
    <name evidence="1" type="ORF">A2851_00315</name>
</gene>
<sequence>MRHIATHLKRSIKDARITERGELMEYFCGKLNRERERDGLGSISMGRMGKMLEEIPTKDLYYIKKVCDDAQNFSKKFWYLLNPEKYEKATKNKFGKNTKLQ</sequence>
<dbReference type="STRING" id="1798480.A2851_00315"/>
<evidence type="ECO:0000313" key="2">
    <source>
        <dbReference type="Proteomes" id="UP000176863"/>
    </source>
</evidence>
<dbReference type="Proteomes" id="UP000176863">
    <property type="component" value="Unassembled WGS sequence"/>
</dbReference>
<protein>
    <submittedName>
        <fullName evidence="1">Uncharacterized protein</fullName>
    </submittedName>
</protein>
<reference evidence="1 2" key="1">
    <citation type="journal article" date="2016" name="Nat. Commun.">
        <title>Thousands of microbial genomes shed light on interconnected biogeochemical processes in an aquifer system.</title>
        <authorList>
            <person name="Anantharaman K."/>
            <person name="Brown C.T."/>
            <person name="Hug L.A."/>
            <person name="Sharon I."/>
            <person name="Castelle C.J."/>
            <person name="Probst A.J."/>
            <person name="Thomas B.C."/>
            <person name="Singh A."/>
            <person name="Wilkins M.J."/>
            <person name="Karaoz U."/>
            <person name="Brodie E.L."/>
            <person name="Williams K.H."/>
            <person name="Hubbard S.S."/>
            <person name="Banfield J.F."/>
        </authorList>
    </citation>
    <scope>NUCLEOTIDE SEQUENCE [LARGE SCALE GENOMIC DNA]</scope>
</reference>
<accession>A0A1F6CTZ0</accession>
<dbReference type="EMBL" id="MFKT01000025">
    <property type="protein sequence ID" value="OGG52605.1"/>
    <property type="molecule type" value="Genomic_DNA"/>
</dbReference>
<comment type="caution">
    <text evidence="1">The sequence shown here is derived from an EMBL/GenBank/DDBJ whole genome shotgun (WGS) entry which is preliminary data.</text>
</comment>
<proteinExistence type="predicted"/>
<name>A0A1F6CTZ0_9BACT</name>
<dbReference type="AlphaFoldDB" id="A0A1F6CTZ0"/>
<organism evidence="1 2">
    <name type="scientific">Candidatus Kaiserbacteria bacterium RIFCSPHIGHO2_01_FULL_53_29</name>
    <dbReference type="NCBI Taxonomy" id="1798480"/>
    <lineage>
        <taxon>Bacteria</taxon>
        <taxon>Candidatus Kaiseribacteriota</taxon>
    </lineage>
</organism>